<keyword evidence="3" id="KW-1133">Transmembrane helix</keyword>
<dbReference type="Proteomes" id="UP000078558">
    <property type="component" value="Chromosome I"/>
</dbReference>
<dbReference type="PANTHER" id="PTHR31302">
    <property type="entry name" value="TRANSMEMBRANE PROTEIN WITH METALLOPHOSPHOESTERASE DOMAIN-RELATED"/>
    <property type="match status" value="1"/>
</dbReference>
<evidence type="ECO:0000256" key="2">
    <source>
        <dbReference type="ARBA" id="ARBA00022801"/>
    </source>
</evidence>
<accession>A0A1C3K2R9</accession>
<keyword evidence="2 5" id="KW-0378">Hydrolase</keyword>
<feature type="transmembrane region" description="Helical" evidence="3">
    <location>
        <begin position="65"/>
        <end position="92"/>
    </location>
</feature>
<dbReference type="AlphaFoldDB" id="A0A1C3K2R9"/>
<dbReference type="InterPro" id="IPR004843">
    <property type="entry name" value="Calcineurin-like_PHP"/>
</dbReference>
<feature type="transmembrane region" description="Helical" evidence="3">
    <location>
        <begin position="104"/>
        <end position="126"/>
    </location>
</feature>
<dbReference type="GO" id="GO:0008758">
    <property type="term" value="F:UDP-2,3-diacylglucosamine hydrolase activity"/>
    <property type="evidence" value="ECO:0007669"/>
    <property type="project" value="TreeGrafter"/>
</dbReference>
<dbReference type="KEGG" id="odi:ODI_R3836"/>
<evidence type="ECO:0000256" key="1">
    <source>
        <dbReference type="ARBA" id="ARBA00022723"/>
    </source>
</evidence>
<dbReference type="EC" id="3.1.-.-" evidence="5"/>
<dbReference type="Gene3D" id="3.60.21.10">
    <property type="match status" value="1"/>
</dbReference>
<feature type="domain" description="Calcineurin-like phosphoesterase" evidence="4">
    <location>
        <begin position="152"/>
        <end position="319"/>
    </location>
</feature>
<dbReference type="InterPro" id="IPR029052">
    <property type="entry name" value="Metallo-depent_PP-like"/>
</dbReference>
<dbReference type="GO" id="GO:0046872">
    <property type="term" value="F:metal ion binding"/>
    <property type="evidence" value="ECO:0007669"/>
    <property type="project" value="UniProtKB-KW"/>
</dbReference>
<dbReference type="Pfam" id="PF00149">
    <property type="entry name" value="Metallophos"/>
    <property type="match status" value="1"/>
</dbReference>
<feature type="transmembrane region" description="Helical" evidence="3">
    <location>
        <begin position="6"/>
        <end position="22"/>
    </location>
</feature>
<dbReference type="PANTHER" id="PTHR31302:SF31">
    <property type="entry name" value="PHOSPHODIESTERASE YAEI"/>
    <property type="match status" value="1"/>
</dbReference>
<dbReference type="EMBL" id="FLRC01000022">
    <property type="protein sequence ID" value="SBT25802.1"/>
    <property type="molecule type" value="Genomic_DNA"/>
</dbReference>
<keyword evidence="7" id="KW-1185">Reference proteome</keyword>
<organism evidence="5 7">
    <name type="scientific">Orrella dioscoreae</name>
    <dbReference type="NCBI Taxonomy" id="1851544"/>
    <lineage>
        <taxon>Bacteria</taxon>
        <taxon>Pseudomonadati</taxon>
        <taxon>Pseudomonadota</taxon>
        <taxon>Betaproteobacteria</taxon>
        <taxon>Burkholderiales</taxon>
        <taxon>Alcaligenaceae</taxon>
        <taxon>Orrella</taxon>
    </lineage>
</organism>
<keyword evidence="3" id="KW-0472">Membrane</keyword>
<keyword evidence="1" id="KW-0479">Metal-binding</keyword>
<reference evidence="5 7" key="1">
    <citation type="submission" date="2016-06" db="EMBL/GenBank/DDBJ databases">
        <authorList>
            <person name="Kjaerup R.B."/>
            <person name="Dalgaard T.S."/>
            <person name="Juul-Madsen H.R."/>
        </authorList>
    </citation>
    <scope>NUCLEOTIDE SEQUENCE [LARGE SCALE GENOMIC DNA]</scope>
    <source>
        <strain evidence="5">Orrdi1</strain>
    </source>
</reference>
<dbReference type="InterPro" id="IPR051158">
    <property type="entry name" value="Metallophosphoesterase_sf"/>
</dbReference>
<reference evidence="6 7" key="2">
    <citation type="submission" date="2017-08" db="EMBL/GenBank/DDBJ databases">
        <authorList>
            <person name="de Groot N.N."/>
        </authorList>
    </citation>
    <scope>NUCLEOTIDE SEQUENCE [LARGE SCALE GENOMIC DNA]</scope>
    <source>
        <strain evidence="6">Orrdi1</strain>
    </source>
</reference>
<evidence type="ECO:0000313" key="6">
    <source>
        <dbReference type="EMBL" id="SOE51982.1"/>
    </source>
</evidence>
<sequence>MGPHVFHLYAGIIALYVILRFVRPLPWGRTAKVLLSALIVVGAEHHVVTRNVFGSMASPEVPGWLLMGLGWATGTLVVFGLLLILSDLLGCLSRRVSPRASRVLLAPSGWRCGLLVLAACLGALGVREAVRVPPVKTVEVAIPGWPQALDGLRIAQLTDLHASRLLDARWMEQVVARSNALKADLIVITGDMVDGSPAARVADVKPLQDLAAPLGVLAIPGNHEYYVDYLGWVDAFQKTGLRLLRNEHVTLTHAGQRFVVAGLTDRVAERIAETMPDLAGALAGRDPADPVILLDHRPGNAPQAAQAGVSLQLSGHTHGGQILGPDRLAKWMNGGFVSGLYDVGDLRLYVSNGAGLWPGFPVRLGRRNEITELVLRAAPPRQVPR</sequence>
<evidence type="ECO:0000259" key="4">
    <source>
        <dbReference type="Pfam" id="PF00149"/>
    </source>
</evidence>
<dbReference type="SUPFAM" id="SSF56300">
    <property type="entry name" value="Metallo-dependent phosphatases"/>
    <property type="match status" value="1"/>
</dbReference>
<dbReference type="CDD" id="cd07385">
    <property type="entry name" value="MPP_YkuE_C"/>
    <property type="match status" value="1"/>
</dbReference>
<keyword evidence="3" id="KW-0812">Transmembrane</keyword>
<evidence type="ECO:0000256" key="3">
    <source>
        <dbReference type="SAM" id="Phobius"/>
    </source>
</evidence>
<gene>
    <name evidence="5" type="ORF">ODI_01429</name>
    <name evidence="6" type="ORF">ODI_R3836</name>
</gene>
<name>A0A1C3K2R9_9BURK</name>
<evidence type="ECO:0000313" key="7">
    <source>
        <dbReference type="Proteomes" id="UP000078558"/>
    </source>
</evidence>
<evidence type="ECO:0000313" key="5">
    <source>
        <dbReference type="EMBL" id="SBT25802.1"/>
    </source>
</evidence>
<protein>
    <submittedName>
        <fullName evidence="5">Phosphoesterase</fullName>
        <ecNumber evidence="5">3.1.-.-</ecNumber>
    </submittedName>
</protein>
<dbReference type="GO" id="GO:0016020">
    <property type="term" value="C:membrane"/>
    <property type="evidence" value="ECO:0007669"/>
    <property type="project" value="GOC"/>
</dbReference>
<proteinExistence type="predicted"/>
<dbReference type="GO" id="GO:0009245">
    <property type="term" value="P:lipid A biosynthetic process"/>
    <property type="evidence" value="ECO:0007669"/>
    <property type="project" value="TreeGrafter"/>
</dbReference>
<dbReference type="EMBL" id="LT907988">
    <property type="protein sequence ID" value="SOE51982.1"/>
    <property type="molecule type" value="Genomic_DNA"/>
</dbReference>